<dbReference type="GO" id="GO:0000398">
    <property type="term" value="P:mRNA splicing, via spliceosome"/>
    <property type="evidence" value="ECO:0007669"/>
    <property type="project" value="InterPro"/>
</dbReference>
<dbReference type="SMART" id="SM00360">
    <property type="entry name" value="RRM"/>
    <property type="match status" value="2"/>
</dbReference>
<gene>
    <name evidence="25" type="ORF">GEV33_011174</name>
</gene>
<evidence type="ECO:0000256" key="16">
    <source>
        <dbReference type="ARBA" id="ARBA00023163"/>
    </source>
</evidence>
<feature type="compositionally biased region" description="Basic and acidic residues" evidence="23">
    <location>
        <begin position="134"/>
        <end position="146"/>
    </location>
</feature>
<dbReference type="InterPro" id="IPR000504">
    <property type="entry name" value="RRM_dom"/>
</dbReference>
<keyword evidence="18" id="KW-0234">DNA repair</keyword>
<evidence type="ECO:0000256" key="22">
    <source>
        <dbReference type="PROSITE-ProRule" id="PRU00176"/>
    </source>
</evidence>
<dbReference type="InterPro" id="IPR012677">
    <property type="entry name" value="Nucleotide-bd_a/b_plait_sf"/>
</dbReference>
<comment type="caution">
    <text evidence="25">The sequence shown here is derived from an EMBL/GenBank/DDBJ whole genome shotgun (WGS) entry which is preliminary data.</text>
</comment>
<feature type="domain" description="RRM" evidence="24">
    <location>
        <begin position="176"/>
        <end position="262"/>
    </location>
</feature>
<dbReference type="CDD" id="cd12282">
    <property type="entry name" value="RRM2_TatSF1_like"/>
    <property type="match status" value="1"/>
</dbReference>
<evidence type="ECO:0000256" key="20">
    <source>
        <dbReference type="ARBA" id="ARBA00062124"/>
    </source>
</evidence>
<reference evidence="25" key="1">
    <citation type="journal article" date="2020" name="J Insects Food Feed">
        <title>The yellow mealworm (Tenebrio molitor) genome: a resource for the emerging insects as food and feed industry.</title>
        <authorList>
            <person name="Eriksson T."/>
            <person name="Andere A."/>
            <person name="Kelstrup H."/>
            <person name="Emery V."/>
            <person name="Picard C."/>
        </authorList>
    </citation>
    <scope>NUCLEOTIDE SEQUENCE</scope>
    <source>
        <strain evidence="25">Stoneville</strain>
        <tissue evidence="25">Whole head</tissue>
    </source>
</reference>
<comment type="similarity">
    <text evidence="3">Belongs to the HTATSF1 family.</text>
</comment>
<keyword evidence="9" id="KW-0677">Repeat</keyword>
<evidence type="ECO:0000256" key="5">
    <source>
        <dbReference type="ARBA" id="ARBA00022499"/>
    </source>
</evidence>
<organism evidence="25 26">
    <name type="scientific">Tenebrio molitor</name>
    <name type="common">Yellow mealworm beetle</name>
    <dbReference type="NCBI Taxonomy" id="7067"/>
    <lineage>
        <taxon>Eukaryota</taxon>
        <taxon>Metazoa</taxon>
        <taxon>Ecdysozoa</taxon>
        <taxon>Arthropoda</taxon>
        <taxon>Hexapoda</taxon>
        <taxon>Insecta</taxon>
        <taxon>Pterygota</taxon>
        <taxon>Neoptera</taxon>
        <taxon>Endopterygota</taxon>
        <taxon>Coleoptera</taxon>
        <taxon>Polyphaga</taxon>
        <taxon>Cucujiformia</taxon>
        <taxon>Tenebrionidae</taxon>
        <taxon>Tenebrio</taxon>
    </lineage>
</organism>
<evidence type="ECO:0000256" key="14">
    <source>
        <dbReference type="ARBA" id="ARBA00023015"/>
    </source>
</evidence>
<dbReference type="InterPro" id="IPR034392">
    <property type="entry name" value="TatSF1-like_RRM1"/>
</dbReference>
<dbReference type="GO" id="GO:0005694">
    <property type="term" value="C:chromosome"/>
    <property type="evidence" value="ECO:0007669"/>
    <property type="project" value="UniProtKB-SubCell"/>
</dbReference>
<sequence>MEEEKNAPSEDENAEDAKSPKLATVEEEAKTHKVEETAVKSESPAAYDPKNVHYEGELAVYTDPNTGTQYEWFSATNEWRLREVVYSFEGDTHVYTDKDGVKYFWDKEKSAWFPQLDDDFMARYQMSYGFTENAEQKDEPTEKNEELPEQETPKAQGEKRKASEPTWFDVNEMENTKVYVSNLPTDVTEQEFVDLMQKCGLVMRDPTNGNFKIKLYKEPDTGFLKGDALCTYIKIESVELALSLLDGSDFKGRKLKVERAKFQMKGAYDPKLKPKMKKRKEKMKLKKMQEKLFDWRPEKPVGDRAKHEKIVVVKNLFDPSIFDTDVGLILEFQEDLREEVSKLGQVRKVIIYDRHPEGIAQINMSAPEEADEVVKLLNGRWFMKRQLMAEIWDGKTKFKIAETDAQIKERLDNWDKFLEEEKPKGESSVA</sequence>
<comment type="subcellular location">
    <subcellularLocation>
        <location evidence="2">Chromosome</location>
    </subcellularLocation>
    <subcellularLocation>
        <location evidence="1">Nucleus</location>
    </subcellularLocation>
</comment>
<dbReference type="GO" id="GO:0006281">
    <property type="term" value="P:DNA repair"/>
    <property type="evidence" value="ECO:0007669"/>
    <property type="project" value="UniProtKB-KW"/>
</dbReference>
<proteinExistence type="inferred from homology"/>
<accession>A0A8J6LA10</accession>
<comment type="subunit">
    <text evidence="20">Component of the 17S U2 SnRNP complex, a ribonucleoprotein complex that contains small nuclear RNA (snRNA) U2 and a number of specific proteins. Within the 17S U2 SnRNP complex, interacts (via UHM region) directly with SF3B1. Component of a complex which is at least composed of HTATSF1/Tat-SF1, the P-TEFb complex components CDK9 and CCNT1, RNA polymerase II, SUPT5H, and NCL/nucleolin. Interacts with GTF2F2/RAP30 and POLR2A. Interacts with TCERG1/CA150. Interacts with (poly-ADP-ribosylated) RPA1; promoting HTATSF1 recruitment to DNA damage sites. Interacts (when phosphorylated) with TOPBP1; promoting recruitment of TOPBP1 to DNA damage sites during S-phase.</text>
</comment>
<keyword evidence="16" id="KW-0804">Transcription</keyword>
<keyword evidence="17" id="KW-0508">mRNA splicing</keyword>
<evidence type="ECO:0000256" key="10">
    <source>
        <dbReference type="ARBA" id="ARBA00022763"/>
    </source>
</evidence>
<keyword evidence="6" id="KW-0597">Phosphoprotein</keyword>
<evidence type="ECO:0000256" key="15">
    <source>
        <dbReference type="ARBA" id="ARBA00023159"/>
    </source>
</evidence>
<keyword evidence="15" id="KW-0010">Activator</keyword>
<feature type="domain" description="RRM" evidence="24">
    <location>
        <begin position="309"/>
        <end position="394"/>
    </location>
</feature>
<dbReference type="CDD" id="cd12281">
    <property type="entry name" value="RRM1_TatSF1_like"/>
    <property type="match status" value="1"/>
</dbReference>
<evidence type="ECO:0000256" key="9">
    <source>
        <dbReference type="ARBA" id="ARBA00022737"/>
    </source>
</evidence>
<evidence type="ECO:0000256" key="4">
    <source>
        <dbReference type="ARBA" id="ARBA00022454"/>
    </source>
</evidence>
<feature type="region of interest" description="Disordered" evidence="23">
    <location>
        <begin position="1"/>
        <end position="50"/>
    </location>
</feature>
<keyword evidence="12 22" id="KW-0694">RNA-binding</keyword>
<evidence type="ECO:0000259" key="24">
    <source>
        <dbReference type="PROSITE" id="PS50102"/>
    </source>
</evidence>
<keyword evidence="19" id="KW-0539">Nucleus</keyword>
<evidence type="ECO:0000256" key="6">
    <source>
        <dbReference type="ARBA" id="ARBA00022553"/>
    </source>
</evidence>
<dbReference type="Gene3D" id="3.30.70.330">
    <property type="match status" value="2"/>
</dbReference>
<evidence type="ECO:0000256" key="3">
    <source>
        <dbReference type="ARBA" id="ARBA00007747"/>
    </source>
</evidence>
<keyword evidence="14" id="KW-0805">Transcription regulation</keyword>
<keyword evidence="10" id="KW-0227">DNA damage</keyword>
<keyword evidence="11" id="KW-0832">Ubl conjugation</keyword>
<evidence type="ECO:0000256" key="12">
    <source>
        <dbReference type="ARBA" id="ARBA00022884"/>
    </source>
</evidence>
<evidence type="ECO:0000313" key="25">
    <source>
        <dbReference type="EMBL" id="KAH0811613.1"/>
    </source>
</evidence>
<keyword evidence="7" id="KW-0507">mRNA processing</keyword>
<dbReference type="GO" id="GO:0005684">
    <property type="term" value="C:U2-type spliceosomal complex"/>
    <property type="evidence" value="ECO:0007669"/>
    <property type="project" value="TreeGrafter"/>
</dbReference>
<evidence type="ECO:0000313" key="26">
    <source>
        <dbReference type="Proteomes" id="UP000719412"/>
    </source>
</evidence>
<evidence type="ECO:0000256" key="13">
    <source>
        <dbReference type="ARBA" id="ARBA00022990"/>
    </source>
</evidence>
<evidence type="ECO:0000256" key="21">
    <source>
        <dbReference type="ARBA" id="ARBA00073773"/>
    </source>
</evidence>
<dbReference type="SUPFAM" id="SSF54928">
    <property type="entry name" value="RNA-binding domain, RBD"/>
    <property type="match status" value="2"/>
</dbReference>
<dbReference type="FunFam" id="3.30.70.330:FF:000202">
    <property type="entry name" value="HIV Tat-specific factor 1"/>
    <property type="match status" value="1"/>
</dbReference>
<evidence type="ECO:0000256" key="23">
    <source>
        <dbReference type="SAM" id="MobiDB-lite"/>
    </source>
</evidence>
<keyword evidence="26" id="KW-1185">Reference proteome</keyword>
<dbReference type="GO" id="GO:0003723">
    <property type="term" value="F:RNA binding"/>
    <property type="evidence" value="ECO:0007669"/>
    <property type="project" value="UniProtKB-UniRule"/>
</dbReference>
<dbReference type="InterPro" id="IPR035979">
    <property type="entry name" value="RBD_domain_sf"/>
</dbReference>
<dbReference type="EMBL" id="JABDTM020026691">
    <property type="protein sequence ID" value="KAH0811613.1"/>
    <property type="molecule type" value="Genomic_DNA"/>
</dbReference>
<keyword evidence="13" id="KW-0007">Acetylation</keyword>
<evidence type="ECO:0000256" key="17">
    <source>
        <dbReference type="ARBA" id="ARBA00023187"/>
    </source>
</evidence>
<reference evidence="25" key="2">
    <citation type="submission" date="2021-08" db="EMBL/GenBank/DDBJ databases">
        <authorList>
            <person name="Eriksson T."/>
        </authorList>
    </citation>
    <scope>NUCLEOTIDE SEQUENCE</scope>
    <source>
        <strain evidence="25">Stoneville</strain>
        <tissue evidence="25">Whole head</tissue>
    </source>
</reference>
<evidence type="ECO:0000256" key="18">
    <source>
        <dbReference type="ARBA" id="ARBA00023204"/>
    </source>
</evidence>
<dbReference type="AlphaFoldDB" id="A0A8J6LA10"/>
<dbReference type="PANTHER" id="PTHR15608">
    <property type="entry name" value="SPLICING FACTOR U2AF-ASSOCIATED PROTEIN 2"/>
    <property type="match status" value="1"/>
</dbReference>
<feature type="region of interest" description="Disordered" evidence="23">
    <location>
        <begin position="132"/>
        <end position="164"/>
    </location>
</feature>
<dbReference type="Proteomes" id="UP000719412">
    <property type="component" value="Unassembled WGS sequence"/>
</dbReference>
<dbReference type="GO" id="GO:0005686">
    <property type="term" value="C:U2 snRNP"/>
    <property type="evidence" value="ECO:0007669"/>
    <property type="project" value="TreeGrafter"/>
</dbReference>
<evidence type="ECO:0000256" key="19">
    <source>
        <dbReference type="ARBA" id="ARBA00023242"/>
    </source>
</evidence>
<evidence type="ECO:0000256" key="8">
    <source>
        <dbReference type="ARBA" id="ARBA00022728"/>
    </source>
</evidence>
<dbReference type="FunFam" id="3.30.70.330:FF:000105">
    <property type="entry name" value="HIV Tat-specific factor 1 homolog"/>
    <property type="match status" value="1"/>
</dbReference>
<dbReference type="PROSITE" id="PS50102">
    <property type="entry name" value="RRM"/>
    <property type="match status" value="2"/>
</dbReference>
<protein>
    <recommendedName>
        <fullName evidence="21">17S U2 SnRNP complex component HTATSF1</fullName>
    </recommendedName>
</protein>
<evidence type="ECO:0000256" key="2">
    <source>
        <dbReference type="ARBA" id="ARBA00004286"/>
    </source>
</evidence>
<dbReference type="InterPro" id="IPR034393">
    <property type="entry name" value="TatSF1-like"/>
</dbReference>
<name>A0A8J6LA10_TENMO</name>
<keyword evidence="8" id="KW-0747">Spliceosome</keyword>
<feature type="compositionally biased region" description="Basic and acidic residues" evidence="23">
    <location>
        <begin position="27"/>
        <end position="39"/>
    </location>
</feature>
<keyword evidence="5" id="KW-1017">Isopeptide bond</keyword>
<dbReference type="Pfam" id="PF00076">
    <property type="entry name" value="RRM_1"/>
    <property type="match status" value="1"/>
</dbReference>
<evidence type="ECO:0000256" key="7">
    <source>
        <dbReference type="ARBA" id="ARBA00022664"/>
    </source>
</evidence>
<keyword evidence="4" id="KW-0158">Chromosome</keyword>
<evidence type="ECO:0000256" key="11">
    <source>
        <dbReference type="ARBA" id="ARBA00022843"/>
    </source>
</evidence>
<dbReference type="PANTHER" id="PTHR15608:SF0">
    <property type="entry name" value="HIV TAT-SPECIFIC FACTOR 1"/>
    <property type="match status" value="1"/>
</dbReference>
<evidence type="ECO:0000256" key="1">
    <source>
        <dbReference type="ARBA" id="ARBA00004123"/>
    </source>
</evidence>